<dbReference type="EMBL" id="MDEO01000036">
    <property type="protein sequence ID" value="OCX12605.1"/>
    <property type="molecule type" value="Genomic_DNA"/>
</dbReference>
<organism evidence="2 3">
    <name type="scientific">Mesorhizobium hungaricum</name>
    <dbReference type="NCBI Taxonomy" id="1566387"/>
    <lineage>
        <taxon>Bacteria</taxon>
        <taxon>Pseudomonadati</taxon>
        <taxon>Pseudomonadota</taxon>
        <taxon>Alphaproteobacteria</taxon>
        <taxon>Hyphomicrobiales</taxon>
        <taxon>Phyllobacteriaceae</taxon>
        <taxon>Mesorhizobium</taxon>
    </lineage>
</organism>
<evidence type="ECO:0000259" key="1">
    <source>
        <dbReference type="Pfam" id="PF20109"/>
    </source>
</evidence>
<reference evidence="2" key="1">
    <citation type="submission" date="2016-08" db="EMBL/GenBank/DDBJ databases">
        <title>Whole genome sequence of Mesorhizobium sp. strain UASWS1009 isolated from industrial sewage.</title>
        <authorList>
            <person name="Crovadore J."/>
            <person name="Calmin G."/>
            <person name="Chablais R."/>
            <person name="Cochard B."/>
            <person name="Lefort F."/>
        </authorList>
    </citation>
    <scope>NUCLEOTIDE SEQUENCE [LARGE SCALE GENOMIC DNA]</scope>
    <source>
        <strain evidence="2">UASWS1009</strain>
    </source>
</reference>
<dbReference type="AlphaFoldDB" id="A0A1C2DD69"/>
<dbReference type="STRING" id="1566387.QV13_23670"/>
<comment type="caution">
    <text evidence="2">The sequence shown here is derived from an EMBL/GenBank/DDBJ whole genome shotgun (WGS) entry which is preliminary data.</text>
</comment>
<keyword evidence="3" id="KW-1185">Reference proteome</keyword>
<dbReference type="Proteomes" id="UP000094412">
    <property type="component" value="Unassembled WGS sequence"/>
</dbReference>
<gene>
    <name evidence="2" type="ORF">QV13_23670</name>
</gene>
<sequence length="65" mass="7693">MLSIDWRSPAAYQHAEGIPAAGFAWEYLRRDDDYHRDFQKIERLRKPAARSLAAFSKRWGLRFPV</sequence>
<name>A0A1C2DD69_9HYPH</name>
<feature type="domain" description="Transcriptional regulator-like" evidence="1">
    <location>
        <begin position="5"/>
        <end position="64"/>
    </location>
</feature>
<dbReference type="RefSeq" id="WP_024925058.1">
    <property type="nucleotide sequence ID" value="NZ_MDEO01000036.1"/>
</dbReference>
<proteinExistence type="predicted"/>
<protein>
    <recommendedName>
        <fullName evidence="1">Transcriptional regulator-like domain-containing protein</fullName>
    </recommendedName>
</protein>
<evidence type="ECO:0000313" key="2">
    <source>
        <dbReference type="EMBL" id="OCX12605.1"/>
    </source>
</evidence>
<dbReference type="Pfam" id="PF20109">
    <property type="entry name" value="Trans_reg_dom"/>
    <property type="match status" value="1"/>
</dbReference>
<dbReference type="InterPro" id="IPR045465">
    <property type="entry name" value="Trans_reg_dom"/>
</dbReference>
<accession>A0A1C2DD69</accession>
<evidence type="ECO:0000313" key="3">
    <source>
        <dbReference type="Proteomes" id="UP000094412"/>
    </source>
</evidence>